<organism evidence="1 2">
    <name type="scientific">Kribbella sindirgiensis</name>
    <dbReference type="NCBI Taxonomy" id="1124744"/>
    <lineage>
        <taxon>Bacteria</taxon>
        <taxon>Bacillati</taxon>
        <taxon>Actinomycetota</taxon>
        <taxon>Actinomycetes</taxon>
        <taxon>Propionibacteriales</taxon>
        <taxon>Kribbellaceae</taxon>
        <taxon>Kribbella</taxon>
    </lineage>
</organism>
<dbReference type="AlphaFoldDB" id="A0A4V6N474"/>
<dbReference type="Proteomes" id="UP000292695">
    <property type="component" value="Unassembled WGS sequence"/>
</dbReference>
<evidence type="ECO:0000313" key="2">
    <source>
        <dbReference type="Proteomes" id="UP000292695"/>
    </source>
</evidence>
<gene>
    <name evidence="1" type="ORF">E0H50_10955</name>
</gene>
<protein>
    <recommendedName>
        <fullName evidence="3">Peptidase inhibitor family I36 protein</fullName>
    </recommendedName>
</protein>
<dbReference type="OrthoDB" id="4283316at2"/>
<dbReference type="Pfam" id="PF03995">
    <property type="entry name" value="Inhibitor_I36"/>
    <property type="match status" value="1"/>
</dbReference>
<name>A0A4V6N474_9ACTN</name>
<sequence>MLQHQQEEEKSMLKRMTGIGAGVLLTGAALITGTTEAQAAPDGCAPGQFCAWYYSDYSGPSVKSYGDALWPGAGGPRLDNKIGNDDASWFNNGGYCQGCDHVRVFNATSSGQKVTLCVHRGHWGYSNTNSATRAAMAKGDLHRWGPECGSGEPQL</sequence>
<dbReference type="EMBL" id="SJKA01000003">
    <property type="protein sequence ID" value="TCC37172.1"/>
    <property type="molecule type" value="Genomic_DNA"/>
</dbReference>
<keyword evidence="2" id="KW-1185">Reference proteome</keyword>
<reference evidence="1 2" key="1">
    <citation type="submission" date="2019-02" db="EMBL/GenBank/DDBJ databases">
        <title>Kribbella capetownensis sp. nov. and Kribbella speibonae sp. nov., isolated from soil.</title>
        <authorList>
            <person name="Curtis S.M."/>
            <person name="Norton I."/>
            <person name="Everest G.J."/>
            <person name="Meyers P.R."/>
        </authorList>
    </citation>
    <scope>NUCLEOTIDE SEQUENCE [LARGE SCALE GENOMIC DNA]</scope>
    <source>
        <strain evidence="1 2">DSM 27082</strain>
    </source>
</reference>
<evidence type="ECO:0000313" key="1">
    <source>
        <dbReference type="EMBL" id="TCC37172.1"/>
    </source>
</evidence>
<proteinExistence type="predicted"/>
<accession>A0A4V6N474</accession>
<evidence type="ECO:0008006" key="3">
    <source>
        <dbReference type="Google" id="ProtNLM"/>
    </source>
</evidence>
<comment type="caution">
    <text evidence="1">The sequence shown here is derived from an EMBL/GenBank/DDBJ whole genome shotgun (WGS) entry which is preliminary data.</text>
</comment>